<dbReference type="SUPFAM" id="SSF46689">
    <property type="entry name" value="Homeodomain-like"/>
    <property type="match status" value="1"/>
</dbReference>
<feature type="domain" description="HTH tetR-type" evidence="5">
    <location>
        <begin position="14"/>
        <end position="74"/>
    </location>
</feature>
<protein>
    <submittedName>
        <fullName evidence="6">Transcriptional regulator, TetR family</fullName>
    </submittedName>
</protein>
<dbReference type="PROSITE" id="PS50977">
    <property type="entry name" value="HTH_TETR_2"/>
    <property type="match status" value="1"/>
</dbReference>
<evidence type="ECO:0000313" key="7">
    <source>
        <dbReference type="Proteomes" id="UP000192783"/>
    </source>
</evidence>
<dbReference type="Gene3D" id="1.10.10.60">
    <property type="entry name" value="Homeodomain-like"/>
    <property type="match status" value="1"/>
</dbReference>
<dbReference type="PRINTS" id="PR00455">
    <property type="entry name" value="HTHTETR"/>
</dbReference>
<keyword evidence="2 4" id="KW-0238">DNA-binding</keyword>
<dbReference type="Pfam" id="PF00440">
    <property type="entry name" value="TetR_N"/>
    <property type="match status" value="1"/>
</dbReference>
<dbReference type="GO" id="GO:0003700">
    <property type="term" value="F:DNA-binding transcription factor activity"/>
    <property type="evidence" value="ECO:0007669"/>
    <property type="project" value="TreeGrafter"/>
</dbReference>
<keyword evidence="3" id="KW-0804">Transcription</keyword>
<dbReference type="EMBL" id="FWXF01000003">
    <property type="protein sequence ID" value="SMC20271.1"/>
    <property type="molecule type" value="Genomic_DNA"/>
</dbReference>
<evidence type="ECO:0000256" key="1">
    <source>
        <dbReference type="ARBA" id="ARBA00023015"/>
    </source>
</evidence>
<dbReference type="PANTHER" id="PTHR30055">
    <property type="entry name" value="HTH-TYPE TRANSCRIPTIONAL REGULATOR RUTR"/>
    <property type="match status" value="1"/>
</dbReference>
<dbReference type="GO" id="GO:0000976">
    <property type="term" value="F:transcription cis-regulatory region binding"/>
    <property type="evidence" value="ECO:0007669"/>
    <property type="project" value="TreeGrafter"/>
</dbReference>
<dbReference type="AlphaFoldDB" id="A0A1W1X9R6"/>
<organism evidence="6 7">
    <name type="scientific">Desulfacinum hydrothermale DSM 13146</name>
    <dbReference type="NCBI Taxonomy" id="1121390"/>
    <lineage>
        <taxon>Bacteria</taxon>
        <taxon>Pseudomonadati</taxon>
        <taxon>Thermodesulfobacteriota</taxon>
        <taxon>Syntrophobacteria</taxon>
        <taxon>Syntrophobacterales</taxon>
        <taxon>Syntrophobacteraceae</taxon>
        <taxon>Desulfacinum</taxon>
    </lineage>
</organism>
<reference evidence="6 7" key="1">
    <citation type="submission" date="2017-04" db="EMBL/GenBank/DDBJ databases">
        <authorList>
            <person name="Afonso C.L."/>
            <person name="Miller P.J."/>
            <person name="Scott M.A."/>
            <person name="Spackman E."/>
            <person name="Goraichik I."/>
            <person name="Dimitrov K.M."/>
            <person name="Suarez D.L."/>
            <person name="Swayne D.E."/>
        </authorList>
    </citation>
    <scope>NUCLEOTIDE SEQUENCE [LARGE SCALE GENOMIC DNA]</scope>
    <source>
        <strain evidence="6 7">DSM 13146</strain>
    </source>
</reference>
<dbReference type="InterPro" id="IPR050109">
    <property type="entry name" value="HTH-type_TetR-like_transc_reg"/>
</dbReference>
<evidence type="ECO:0000256" key="4">
    <source>
        <dbReference type="PROSITE-ProRule" id="PRU00335"/>
    </source>
</evidence>
<evidence type="ECO:0000256" key="3">
    <source>
        <dbReference type="ARBA" id="ARBA00023163"/>
    </source>
</evidence>
<dbReference type="InterPro" id="IPR036271">
    <property type="entry name" value="Tet_transcr_reg_TetR-rel_C_sf"/>
</dbReference>
<keyword evidence="1" id="KW-0805">Transcription regulation</keyword>
<evidence type="ECO:0000259" key="5">
    <source>
        <dbReference type="PROSITE" id="PS50977"/>
    </source>
</evidence>
<accession>A0A1W1X9R6</accession>
<name>A0A1W1X9R6_9BACT</name>
<dbReference type="STRING" id="1121390.SAMN02746041_00857"/>
<evidence type="ECO:0000256" key="2">
    <source>
        <dbReference type="ARBA" id="ARBA00023125"/>
    </source>
</evidence>
<dbReference type="InterPro" id="IPR009057">
    <property type="entry name" value="Homeodomain-like_sf"/>
</dbReference>
<dbReference type="SUPFAM" id="SSF48498">
    <property type="entry name" value="Tetracyclin repressor-like, C-terminal domain"/>
    <property type="match status" value="1"/>
</dbReference>
<keyword evidence="7" id="KW-1185">Reference proteome</keyword>
<dbReference type="Proteomes" id="UP000192783">
    <property type="component" value="Unassembled WGS sequence"/>
</dbReference>
<feature type="DNA-binding region" description="H-T-H motif" evidence="4">
    <location>
        <begin position="37"/>
        <end position="56"/>
    </location>
</feature>
<dbReference type="PANTHER" id="PTHR30055:SF234">
    <property type="entry name" value="HTH-TYPE TRANSCRIPTIONAL REGULATOR BETI"/>
    <property type="match status" value="1"/>
</dbReference>
<evidence type="ECO:0000313" key="6">
    <source>
        <dbReference type="EMBL" id="SMC20271.1"/>
    </source>
</evidence>
<dbReference type="Gene3D" id="1.10.357.10">
    <property type="entry name" value="Tetracycline Repressor, domain 2"/>
    <property type="match status" value="1"/>
</dbReference>
<proteinExistence type="predicted"/>
<dbReference type="RefSeq" id="WP_084056616.1">
    <property type="nucleotide sequence ID" value="NZ_FWXF01000003.1"/>
</dbReference>
<dbReference type="OrthoDB" id="9809994at2"/>
<sequence length="212" mass="23835">MTEKPLSRRQREMLRYRQEVLQAALQLFSARGYDRVSMRQIAEKAEFSVGTLYNLFKNKEDIYRAIIVEVADRFETAARGALQGSGNPLERIRAFIAACARVVEENSPAIRLYLSLTRGMAFHFKAGFDEEVQERDRRILQLLASVLEEGGRAGLLRYDLHPDHLALALDGLLGAFLLRCMEEGAGCRPEIYSAVVEEVFLKGALAVDPSKA</sequence>
<gene>
    <name evidence="6" type="ORF">SAMN02746041_00857</name>
</gene>
<dbReference type="InterPro" id="IPR001647">
    <property type="entry name" value="HTH_TetR"/>
</dbReference>